<dbReference type="PROSITE" id="PS50011">
    <property type="entry name" value="PROTEIN_KINASE_DOM"/>
    <property type="match status" value="1"/>
</dbReference>
<dbReference type="InterPro" id="IPR011009">
    <property type="entry name" value="Kinase-like_dom_sf"/>
</dbReference>
<gene>
    <name evidence="6" type="ORF">HLVA_11770</name>
</gene>
<evidence type="ECO:0000313" key="6">
    <source>
        <dbReference type="EMBL" id="BDU50608.1"/>
    </source>
</evidence>
<dbReference type="GO" id="GO:0005776">
    <property type="term" value="C:autophagosome"/>
    <property type="evidence" value="ECO:0007669"/>
    <property type="project" value="TreeGrafter"/>
</dbReference>
<reference evidence="6 7" key="1">
    <citation type="submission" date="2022-11" db="EMBL/GenBank/DDBJ databases">
        <title>Haliovirga abyssi gen. nov., sp. nov., a mesophilic fermentative bacterium isolated from the Iheya North hydrothermal field and the proposal of Haliovirgaceae fam. nov.</title>
        <authorList>
            <person name="Miyazaki U."/>
            <person name="Tame A."/>
            <person name="Miyazaki J."/>
            <person name="Takai K."/>
            <person name="Sawayama S."/>
            <person name="Kitajima M."/>
            <person name="Okamoto A."/>
            <person name="Nakagawa S."/>
        </authorList>
    </citation>
    <scope>NUCLEOTIDE SEQUENCE [LARGE SCALE GENOMIC DNA]</scope>
    <source>
        <strain evidence="6 7">IC12</strain>
    </source>
</reference>
<dbReference type="GO" id="GO:0005524">
    <property type="term" value="F:ATP binding"/>
    <property type="evidence" value="ECO:0007669"/>
    <property type="project" value="UniProtKB-KW"/>
</dbReference>
<dbReference type="PROSITE" id="PS00108">
    <property type="entry name" value="PROTEIN_KINASE_ST"/>
    <property type="match status" value="1"/>
</dbReference>
<dbReference type="Gene3D" id="1.10.510.10">
    <property type="entry name" value="Transferase(Phosphotransferase) domain 1"/>
    <property type="match status" value="1"/>
</dbReference>
<protein>
    <recommendedName>
        <fullName evidence="5">Protein kinase domain-containing protein</fullName>
    </recommendedName>
</protein>
<evidence type="ECO:0000313" key="7">
    <source>
        <dbReference type="Proteomes" id="UP001321582"/>
    </source>
</evidence>
<evidence type="ECO:0000256" key="2">
    <source>
        <dbReference type="ARBA" id="ARBA00022741"/>
    </source>
</evidence>
<evidence type="ECO:0000256" key="4">
    <source>
        <dbReference type="ARBA" id="ARBA00022840"/>
    </source>
</evidence>
<evidence type="ECO:0000259" key="5">
    <source>
        <dbReference type="PROSITE" id="PS50011"/>
    </source>
</evidence>
<keyword evidence="2" id="KW-0547">Nucleotide-binding</keyword>
<dbReference type="GO" id="GO:0000407">
    <property type="term" value="C:phagophore assembly site"/>
    <property type="evidence" value="ECO:0007669"/>
    <property type="project" value="TreeGrafter"/>
</dbReference>
<dbReference type="Pfam" id="PF00069">
    <property type="entry name" value="Pkinase"/>
    <property type="match status" value="1"/>
</dbReference>
<organism evidence="6 7">
    <name type="scientific">Haliovirga abyssi</name>
    <dbReference type="NCBI Taxonomy" id="2996794"/>
    <lineage>
        <taxon>Bacteria</taxon>
        <taxon>Fusobacteriati</taxon>
        <taxon>Fusobacteriota</taxon>
        <taxon>Fusobacteriia</taxon>
        <taxon>Fusobacteriales</taxon>
        <taxon>Haliovirgaceae</taxon>
        <taxon>Haliovirga</taxon>
    </lineage>
</organism>
<name>A0AAU9DQ78_9FUSO</name>
<dbReference type="SMART" id="SM00220">
    <property type="entry name" value="S_TKc"/>
    <property type="match status" value="1"/>
</dbReference>
<dbReference type="Proteomes" id="UP001321582">
    <property type="component" value="Chromosome"/>
</dbReference>
<dbReference type="InterPro" id="IPR000719">
    <property type="entry name" value="Prot_kinase_dom"/>
</dbReference>
<keyword evidence="3" id="KW-0418">Kinase</keyword>
<dbReference type="InterPro" id="IPR045269">
    <property type="entry name" value="Atg1-like"/>
</dbReference>
<dbReference type="KEGG" id="haby:HLVA_11770"/>
<dbReference type="AlphaFoldDB" id="A0AAU9DQ78"/>
<dbReference type="GO" id="GO:0005829">
    <property type="term" value="C:cytosol"/>
    <property type="evidence" value="ECO:0007669"/>
    <property type="project" value="TreeGrafter"/>
</dbReference>
<dbReference type="PANTHER" id="PTHR24348">
    <property type="entry name" value="SERINE/THREONINE-PROTEIN KINASE UNC-51-RELATED"/>
    <property type="match status" value="1"/>
</dbReference>
<keyword evidence="1" id="KW-0808">Transferase</keyword>
<keyword evidence="7" id="KW-1185">Reference proteome</keyword>
<dbReference type="GO" id="GO:0004674">
    <property type="term" value="F:protein serine/threonine kinase activity"/>
    <property type="evidence" value="ECO:0007669"/>
    <property type="project" value="InterPro"/>
</dbReference>
<dbReference type="RefSeq" id="WP_307903472.1">
    <property type="nucleotide sequence ID" value="NZ_AP027059.1"/>
</dbReference>
<proteinExistence type="predicted"/>
<sequence length="279" mass="33055">MELSLKKGIKLKDKYEVKERIAGTDISNIYLCVELKTDKMFVIKEMFVKGCFRDLDNKTVVNKNKGILEEAKESYRKEGKVLKEISHKNIVKFKEIFEENNTVYIVTKYYKGLDYERYIQARKINIKKEICKNIYPILDAIEYLHKKKYIHRDIKPNNIIITKDGPILLDFGAVSHINSKNKRINISNGFSPIEFYEDDTKQGYYSDVYSIAATIYYMLNKKIPILAKNRVVEDELFLEKRKDKVELLDKIILKNMDLDYKKRAKNIKVLRKELKLIMR</sequence>
<accession>A0AAU9DQ78</accession>
<dbReference type="InterPro" id="IPR008271">
    <property type="entry name" value="Ser/Thr_kinase_AS"/>
</dbReference>
<dbReference type="GO" id="GO:0016020">
    <property type="term" value="C:membrane"/>
    <property type="evidence" value="ECO:0007669"/>
    <property type="project" value="TreeGrafter"/>
</dbReference>
<dbReference type="SUPFAM" id="SSF56112">
    <property type="entry name" value="Protein kinase-like (PK-like)"/>
    <property type="match status" value="1"/>
</dbReference>
<evidence type="ECO:0000256" key="3">
    <source>
        <dbReference type="ARBA" id="ARBA00022777"/>
    </source>
</evidence>
<dbReference type="EMBL" id="AP027059">
    <property type="protein sequence ID" value="BDU50608.1"/>
    <property type="molecule type" value="Genomic_DNA"/>
</dbReference>
<feature type="domain" description="Protein kinase" evidence="5">
    <location>
        <begin position="15"/>
        <end position="279"/>
    </location>
</feature>
<evidence type="ECO:0000256" key="1">
    <source>
        <dbReference type="ARBA" id="ARBA00022679"/>
    </source>
</evidence>
<dbReference type="PANTHER" id="PTHR24348:SF22">
    <property type="entry name" value="NON-SPECIFIC SERINE_THREONINE PROTEIN KINASE"/>
    <property type="match status" value="1"/>
</dbReference>
<keyword evidence="4" id="KW-0067">ATP-binding</keyword>